<feature type="transmembrane region" description="Helical" evidence="6">
    <location>
        <begin position="26"/>
        <end position="44"/>
    </location>
</feature>
<dbReference type="Gene3D" id="3.50.50.60">
    <property type="entry name" value="FAD/NAD(P)-binding domain"/>
    <property type="match status" value="1"/>
</dbReference>
<dbReference type="PhylomeDB" id="S8AJ24"/>
<dbReference type="HOGENOM" id="CLU_009665_3_0_1"/>
<dbReference type="PRINTS" id="PR00420">
    <property type="entry name" value="RNGMNOXGNASE"/>
</dbReference>
<dbReference type="PANTHER" id="PTHR47178:SF5">
    <property type="entry name" value="FAD-BINDING DOMAIN-CONTAINING PROTEIN"/>
    <property type="match status" value="1"/>
</dbReference>
<keyword evidence="9" id="KW-1185">Reference proteome</keyword>
<evidence type="ECO:0000256" key="4">
    <source>
        <dbReference type="ARBA" id="ARBA00023002"/>
    </source>
</evidence>
<gene>
    <name evidence="8" type="ORF">PDE_00709</name>
</gene>
<keyword evidence="5" id="KW-0503">Monooxygenase</keyword>
<dbReference type="GO" id="GO:0071949">
    <property type="term" value="F:FAD binding"/>
    <property type="evidence" value="ECO:0007669"/>
    <property type="project" value="InterPro"/>
</dbReference>
<keyword evidence="6" id="KW-0812">Transmembrane</keyword>
<evidence type="ECO:0000313" key="8">
    <source>
        <dbReference type="EMBL" id="EPS25773.1"/>
    </source>
</evidence>
<dbReference type="OrthoDB" id="47494at2759"/>
<evidence type="ECO:0000259" key="7">
    <source>
        <dbReference type="Pfam" id="PF01494"/>
    </source>
</evidence>
<organism evidence="8 9">
    <name type="scientific">Penicillium oxalicum (strain 114-2 / CGMCC 5302)</name>
    <name type="common">Penicillium decumbens</name>
    <dbReference type="NCBI Taxonomy" id="933388"/>
    <lineage>
        <taxon>Eukaryota</taxon>
        <taxon>Fungi</taxon>
        <taxon>Dikarya</taxon>
        <taxon>Ascomycota</taxon>
        <taxon>Pezizomycotina</taxon>
        <taxon>Eurotiomycetes</taxon>
        <taxon>Eurotiomycetidae</taxon>
        <taxon>Eurotiales</taxon>
        <taxon>Aspergillaceae</taxon>
        <taxon>Penicillium</taxon>
    </lineage>
</organism>
<feature type="domain" description="FAD-binding" evidence="7">
    <location>
        <begin position="339"/>
        <end position="402"/>
    </location>
</feature>
<keyword evidence="6" id="KW-0472">Membrane</keyword>
<dbReference type="eggNOG" id="KOG2614">
    <property type="taxonomic scope" value="Eukaryota"/>
</dbReference>
<dbReference type="AlphaFoldDB" id="S8AJ24"/>
<comment type="cofactor">
    <cofactor evidence="1">
        <name>FAD</name>
        <dbReference type="ChEBI" id="CHEBI:57692"/>
    </cofactor>
</comment>
<keyword evidence="3" id="KW-0274">FAD</keyword>
<dbReference type="Pfam" id="PF01494">
    <property type="entry name" value="FAD_binding_3"/>
    <property type="match status" value="1"/>
</dbReference>
<reference evidence="8 9" key="1">
    <citation type="journal article" date="2013" name="PLoS ONE">
        <title>Genomic and secretomic analyses reveal unique features of the lignocellulolytic enzyme system of Penicillium decumbens.</title>
        <authorList>
            <person name="Liu G."/>
            <person name="Zhang L."/>
            <person name="Wei X."/>
            <person name="Zou G."/>
            <person name="Qin Y."/>
            <person name="Ma L."/>
            <person name="Li J."/>
            <person name="Zheng H."/>
            <person name="Wang S."/>
            <person name="Wang C."/>
            <person name="Xun L."/>
            <person name="Zhao G.-P."/>
            <person name="Zhou Z."/>
            <person name="Qu Y."/>
        </authorList>
    </citation>
    <scope>NUCLEOTIDE SEQUENCE [LARGE SCALE GENOMIC DNA]</scope>
    <source>
        <strain evidence="9">114-2 / CGMCC 5302</strain>
    </source>
</reference>
<dbReference type="PANTHER" id="PTHR47178">
    <property type="entry name" value="MONOOXYGENASE, FAD-BINDING"/>
    <property type="match status" value="1"/>
</dbReference>
<name>S8AJ24_PENO1</name>
<dbReference type="InterPro" id="IPR002938">
    <property type="entry name" value="FAD-bd"/>
</dbReference>
<evidence type="ECO:0000256" key="2">
    <source>
        <dbReference type="ARBA" id="ARBA00022630"/>
    </source>
</evidence>
<dbReference type="SUPFAM" id="SSF51905">
    <property type="entry name" value="FAD/NAD(P)-binding domain"/>
    <property type="match status" value="1"/>
</dbReference>
<accession>S8AJ24</accession>
<evidence type="ECO:0000256" key="5">
    <source>
        <dbReference type="ARBA" id="ARBA00023033"/>
    </source>
</evidence>
<dbReference type="EMBL" id="KB644408">
    <property type="protein sequence ID" value="EPS25773.1"/>
    <property type="molecule type" value="Genomic_DNA"/>
</dbReference>
<dbReference type="Proteomes" id="UP000019376">
    <property type="component" value="Unassembled WGS sequence"/>
</dbReference>
<protein>
    <recommendedName>
        <fullName evidence="7">FAD-binding domain-containing protein</fullName>
    </recommendedName>
</protein>
<dbReference type="GO" id="GO:0004497">
    <property type="term" value="F:monooxygenase activity"/>
    <property type="evidence" value="ECO:0007669"/>
    <property type="project" value="UniProtKB-KW"/>
</dbReference>
<evidence type="ECO:0000256" key="3">
    <source>
        <dbReference type="ARBA" id="ARBA00022827"/>
    </source>
</evidence>
<dbReference type="InterPro" id="IPR036188">
    <property type="entry name" value="FAD/NAD-bd_sf"/>
</dbReference>
<evidence type="ECO:0000313" key="9">
    <source>
        <dbReference type="Proteomes" id="UP000019376"/>
    </source>
</evidence>
<evidence type="ECO:0000256" key="6">
    <source>
        <dbReference type="SAM" id="Phobius"/>
    </source>
</evidence>
<evidence type="ECO:0000256" key="1">
    <source>
        <dbReference type="ARBA" id="ARBA00001974"/>
    </source>
</evidence>
<keyword evidence="4" id="KW-0560">Oxidoreductase</keyword>
<dbReference type="STRING" id="933388.S8AJ24"/>
<sequence>MIKMKVPTQLKGKFAIFQGTRNITPLPTLIIGAGLGGICLAHALKKKNIPFKLFERDEKGLARDQGYRLRITQHGIDALKESLAPDLFTLFERTCAGAPTIGVRVKPDGSPIPAPSGFGPPARAQAQAYTVDRSVFREALLRKLEGDVFFGKSFERYSLHDDRVTATFADGTCEDGHLLIGADGVRSRVRKQRLPAFEGLDTGMRIIYGKMPMTPEFTKRLAEEYRQGMSLALDPQDPSQLCVLFESIYFPRAGEVASFKLPDPYMHWVLCIERSRLGGVGRNGWHATPQDSMAVSLKLTQFWNSSLRVIFEMQDPTQSAMRTILSAPPEIKPWEPSRRVTLLGDAIHVMPPTGAMGANTALRDAADLARRIAHVGGLGGVDGALIGNYEASLREFAKSAIELSFEGGRKSFGLGPVEQCKKILL</sequence>
<keyword evidence="6" id="KW-1133">Transmembrane helix</keyword>
<proteinExistence type="predicted"/>
<keyword evidence="2" id="KW-0285">Flavoprotein</keyword>